<reference evidence="10" key="1">
    <citation type="journal article" date="2019" name="Int. J. Syst. Evol. Microbiol.">
        <title>The Global Catalogue of Microorganisms (GCM) 10K type strain sequencing project: providing services to taxonomists for standard genome sequencing and annotation.</title>
        <authorList>
            <consortium name="The Broad Institute Genomics Platform"/>
            <consortium name="The Broad Institute Genome Sequencing Center for Infectious Disease"/>
            <person name="Wu L."/>
            <person name="Ma J."/>
        </authorList>
    </citation>
    <scope>NUCLEOTIDE SEQUENCE [LARGE SCALE GENOMIC DNA]</scope>
    <source>
        <strain evidence="10">JCM 18401</strain>
    </source>
</reference>
<organism evidence="9 10">
    <name type="scientific">Ferrimonas pelagia</name>
    <dbReference type="NCBI Taxonomy" id="1177826"/>
    <lineage>
        <taxon>Bacteria</taxon>
        <taxon>Pseudomonadati</taxon>
        <taxon>Pseudomonadota</taxon>
        <taxon>Gammaproteobacteria</taxon>
        <taxon>Alteromonadales</taxon>
        <taxon>Ferrimonadaceae</taxon>
        <taxon>Ferrimonas</taxon>
    </lineage>
</organism>
<keyword evidence="1 7" id="KW-0444">Lipid biosynthesis</keyword>
<dbReference type="HAMAP" id="MF_00523">
    <property type="entry name" value="LpxD"/>
    <property type="match status" value="1"/>
</dbReference>
<keyword evidence="2 7" id="KW-0441">Lipid A biosynthesis</keyword>
<keyword evidence="6 7" id="KW-0012">Acyltransferase</keyword>
<evidence type="ECO:0000256" key="2">
    <source>
        <dbReference type="ARBA" id="ARBA00022556"/>
    </source>
</evidence>
<dbReference type="InterPro" id="IPR007691">
    <property type="entry name" value="LpxD"/>
</dbReference>
<dbReference type="PROSITE" id="PS00101">
    <property type="entry name" value="HEXAPEP_TRANSFERASES"/>
    <property type="match status" value="1"/>
</dbReference>
<comment type="caution">
    <text evidence="9">The sequence shown here is derived from an EMBL/GenBank/DDBJ whole genome shotgun (WGS) entry which is preliminary data.</text>
</comment>
<dbReference type="SUPFAM" id="SSF51161">
    <property type="entry name" value="Trimeric LpxA-like enzymes"/>
    <property type="match status" value="1"/>
</dbReference>
<accession>A0ABP9EGG8</accession>
<proteinExistence type="inferred from homology"/>
<dbReference type="InterPro" id="IPR001451">
    <property type="entry name" value="Hexapep"/>
</dbReference>
<name>A0ABP9EGG8_9GAMM</name>
<dbReference type="RefSeq" id="WP_345333974.1">
    <property type="nucleotide sequence ID" value="NZ_BAABJZ010000012.1"/>
</dbReference>
<keyword evidence="3 7" id="KW-0808">Transferase</keyword>
<dbReference type="NCBIfam" id="NF002060">
    <property type="entry name" value="PRK00892.1"/>
    <property type="match status" value="1"/>
</dbReference>
<comment type="subunit">
    <text evidence="7">Homotrimer.</text>
</comment>
<feature type="domain" description="UDP-3-O-[3-hydroxymyristoyl] glucosamine N-acyltransferase non-repeat region" evidence="8">
    <location>
        <begin position="22"/>
        <end position="89"/>
    </location>
</feature>
<evidence type="ECO:0000313" key="10">
    <source>
        <dbReference type="Proteomes" id="UP001499988"/>
    </source>
</evidence>
<dbReference type="PANTHER" id="PTHR43378:SF2">
    <property type="entry name" value="UDP-3-O-ACYLGLUCOSAMINE N-ACYLTRANSFERASE 1, MITOCHONDRIAL-RELATED"/>
    <property type="match status" value="1"/>
</dbReference>
<evidence type="ECO:0000313" key="9">
    <source>
        <dbReference type="EMBL" id="GAA4878277.1"/>
    </source>
</evidence>
<dbReference type="InterPro" id="IPR011004">
    <property type="entry name" value="Trimer_LpxA-like_sf"/>
</dbReference>
<sequence>MSKMTLAQLASVLNARLQGNPDTLIEGVATLEQAEVQHIGFLANSKYRNQLADTSAGAVILSEADAEGFAGNALIMSNPYVGYATVARLLDSTPRCAVGVHPSAVIHPDAQLGENVSIGANAVIEAGAVLGDNVQIGSGCVIGLGAIIGAGSRLWANVTLYHGVSLGQDCIVHSGAVIGSDGFGYANDKGRWIKIPQVGSVRIGNAVEIGANACIDRGALDDTVIEDGVILDNMIQIGHNVQMGANTAMAAATVVAGSTKIGRNCIFGGNSAVAGHVEICDGAVVSGLTGVTGNIKTPGQYASPPPLQEAKQWRKNSVRMRQLDDMYRRLRALEKQLAATSSEKD</sequence>
<dbReference type="Pfam" id="PF00132">
    <property type="entry name" value="Hexapep"/>
    <property type="match status" value="2"/>
</dbReference>
<evidence type="ECO:0000259" key="8">
    <source>
        <dbReference type="Pfam" id="PF04613"/>
    </source>
</evidence>
<dbReference type="InterPro" id="IPR020573">
    <property type="entry name" value="UDP_GlcNAc_AcTrfase_non-rep"/>
</dbReference>
<dbReference type="InterPro" id="IPR018357">
    <property type="entry name" value="Hexapep_transf_CS"/>
</dbReference>
<dbReference type="Pfam" id="PF14602">
    <property type="entry name" value="Hexapep_2"/>
    <property type="match status" value="1"/>
</dbReference>
<dbReference type="Pfam" id="PF04613">
    <property type="entry name" value="LpxD"/>
    <property type="match status" value="1"/>
</dbReference>
<keyword evidence="4 7" id="KW-0677">Repeat</keyword>
<comment type="function">
    <text evidence="7">Catalyzes the N-acylation of UDP-3-O-acylglucosamine using 3-hydroxyacyl-ACP as the acyl donor. Is involved in the biosynthesis of lipid A, a phosphorylated glycolipid that anchors the lipopolysaccharide to the outer membrane of the cell.</text>
</comment>
<evidence type="ECO:0000256" key="5">
    <source>
        <dbReference type="ARBA" id="ARBA00023098"/>
    </source>
</evidence>
<evidence type="ECO:0000256" key="6">
    <source>
        <dbReference type="ARBA" id="ARBA00023315"/>
    </source>
</evidence>
<keyword evidence="5 7" id="KW-0443">Lipid metabolism</keyword>
<protein>
    <recommendedName>
        <fullName evidence="7">UDP-3-O-acylglucosamine N-acyltransferase</fullName>
        <ecNumber evidence="7">2.3.1.191</ecNumber>
    </recommendedName>
</protein>
<dbReference type="EC" id="2.3.1.191" evidence="7"/>
<dbReference type="Gene3D" id="2.160.10.10">
    <property type="entry name" value="Hexapeptide repeat proteins"/>
    <property type="match status" value="1"/>
</dbReference>
<dbReference type="EMBL" id="BAABJZ010000012">
    <property type="protein sequence ID" value="GAA4878277.1"/>
    <property type="molecule type" value="Genomic_DNA"/>
</dbReference>
<dbReference type="NCBIfam" id="TIGR01853">
    <property type="entry name" value="lipid_A_lpxD"/>
    <property type="match status" value="1"/>
</dbReference>
<comment type="similarity">
    <text evidence="7">Belongs to the transferase hexapeptide repeat family. LpxD subfamily.</text>
</comment>
<evidence type="ECO:0000256" key="1">
    <source>
        <dbReference type="ARBA" id="ARBA00022516"/>
    </source>
</evidence>
<dbReference type="Gene3D" id="3.40.1390.10">
    <property type="entry name" value="MurE/MurF, N-terminal domain"/>
    <property type="match status" value="1"/>
</dbReference>
<evidence type="ECO:0000256" key="4">
    <source>
        <dbReference type="ARBA" id="ARBA00022737"/>
    </source>
</evidence>
<comment type="pathway">
    <text evidence="7">Bacterial outer membrane biogenesis; LPS lipid A biosynthesis.</text>
</comment>
<comment type="catalytic activity">
    <reaction evidence="7">
        <text>a UDP-3-O-[(3R)-3-hydroxyacyl]-alpha-D-glucosamine + a (3R)-hydroxyacyl-[ACP] = a UDP-2-N,3-O-bis[(3R)-3-hydroxyacyl]-alpha-D-glucosamine + holo-[ACP] + H(+)</text>
        <dbReference type="Rhea" id="RHEA:53836"/>
        <dbReference type="Rhea" id="RHEA-COMP:9685"/>
        <dbReference type="Rhea" id="RHEA-COMP:9945"/>
        <dbReference type="ChEBI" id="CHEBI:15378"/>
        <dbReference type="ChEBI" id="CHEBI:64479"/>
        <dbReference type="ChEBI" id="CHEBI:78827"/>
        <dbReference type="ChEBI" id="CHEBI:137740"/>
        <dbReference type="ChEBI" id="CHEBI:137748"/>
        <dbReference type="EC" id="2.3.1.191"/>
    </reaction>
</comment>
<feature type="active site" description="Proton acceptor" evidence="7">
    <location>
        <position position="239"/>
    </location>
</feature>
<dbReference type="Gene3D" id="1.20.5.170">
    <property type="match status" value="1"/>
</dbReference>
<dbReference type="CDD" id="cd03352">
    <property type="entry name" value="LbH_LpxD"/>
    <property type="match status" value="1"/>
</dbReference>
<keyword evidence="10" id="KW-1185">Reference proteome</keyword>
<gene>
    <name evidence="7 9" type="primary">lpxD</name>
    <name evidence="9" type="ORF">GCM10023333_09730</name>
</gene>
<dbReference type="Proteomes" id="UP001499988">
    <property type="component" value="Unassembled WGS sequence"/>
</dbReference>
<evidence type="ECO:0000256" key="7">
    <source>
        <dbReference type="HAMAP-Rule" id="MF_00523"/>
    </source>
</evidence>
<evidence type="ECO:0000256" key="3">
    <source>
        <dbReference type="ARBA" id="ARBA00022679"/>
    </source>
</evidence>
<dbReference type="PANTHER" id="PTHR43378">
    <property type="entry name" value="UDP-3-O-ACYLGLUCOSAMINE N-ACYLTRANSFERASE"/>
    <property type="match status" value="1"/>
</dbReference>